<dbReference type="Pfam" id="PF13715">
    <property type="entry name" value="CarbopepD_reg_2"/>
    <property type="match status" value="1"/>
</dbReference>
<comment type="caution">
    <text evidence="4">The sequence shown here is derived from an EMBL/GenBank/DDBJ whole genome shotgun (WGS) entry which is preliminary data.</text>
</comment>
<reference evidence="4" key="1">
    <citation type="submission" date="2020-04" db="EMBL/GenBank/DDBJ databases">
        <title>Deep metagenomics examines the oral microbiome during advanced dental caries in children, revealing novel taxa and co-occurrences with host molecules.</title>
        <authorList>
            <person name="Baker J.L."/>
            <person name="Morton J.T."/>
            <person name="Dinis M."/>
            <person name="Alvarez R."/>
            <person name="Tran N.C."/>
            <person name="Knight R."/>
            <person name="Edlund A."/>
        </authorList>
    </citation>
    <scope>NUCLEOTIDE SEQUENCE</scope>
    <source>
        <strain evidence="4">JCVI_34_bin.1</strain>
    </source>
</reference>
<dbReference type="EMBL" id="JABZGR010000008">
    <property type="protein sequence ID" value="MBF0970181.1"/>
    <property type="molecule type" value="Genomic_DNA"/>
</dbReference>
<dbReference type="GO" id="GO:0009279">
    <property type="term" value="C:cell outer membrane"/>
    <property type="evidence" value="ECO:0007669"/>
    <property type="project" value="UniProtKB-SubCell"/>
</dbReference>
<gene>
    <name evidence="4" type="ORF">HXK21_03965</name>
</gene>
<dbReference type="InterPro" id="IPR037066">
    <property type="entry name" value="Plug_dom_sf"/>
</dbReference>
<feature type="chain" id="PRO_5037449675" evidence="2">
    <location>
        <begin position="21"/>
        <end position="793"/>
    </location>
</feature>
<keyword evidence="4" id="KW-0121">Carboxypeptidase</keyword>
<dbReference type="Gene3D" id="2.60.40.1120">
    <property type="entry name" value="Carboxypeptidase-like, regulatory domain"/>
    <property type="match status" value="1"/>
</dbReference>
<protein>
    <submittedName>
        <fullName evidence="4">Carboxypeptidase-like regulatory domain-containing protein</fullName>
    </submittedName>
</protein>
<dbReference type="Gene3D" id="2.170.130.10">
    <property type="entry name" value="TonB-dependent receptor, plug domain"/>
    <property type="match status" value="1"/>
</dbReference>
<keyword evidence="1" id="KW-0472">Membrane</keyword>
<keyword evidence="4" id="KW-0378">Hydrolase</keyword>
<dbReference type="PROSITE" id="PS52016">
    <property type="entry name" value="TONB_DEPENDENT_REC_3"/>
    <property type="match status" value="1"/>
</dbReference>
<dbReference type="Pfam" id="PF07715">
    <property type="entry name" value="Plug"/>
    <property type="match status" value="1"/>
</dbReference>
<keyword evidence="4" id="KW-0645">Protease</keyword>
<dbReference type="Proteomes" id="UP000704068">
    <property type="component" value="Unassembled WGS sequence"/>
</dbReference>
<keyword evidence="2" id="KW-0732">Signal</keyword>
<comment type="subcellular location">
    <subcellularLocation>
        <location evidence="1">Cell outer membrane</location>
        <topology evidence="1">Multi-pass membrane protein</topology>
    </subcellularLocation>
</comment>
<dbReference type="SUPFAM" id="SSF56935">
    <property type="entry name" value="Porins"/>
    <property type="match status" value="1"/>
</dbReference>
<dbReference type="InterPro" id="IPR008969">
    <property type="entry name" value="CarboxyPept-like_regulatory"/>
</dbReference>
<evidence type="ECO:0000313" key="4">
    <source>
        <dbReference type="EMBL" id="MBF0970181.1"/>
    </source>
</evidence>
<keyword evidence="1" id="KW-0813">Transport</keyword>
<dbReference type="GO" id="GO:0004180">
    <property type="term" value="F:carboxypeptidase activity"/>
    <property type="evidence" value="ECO:0007669"/>
    <property type="project" value="UniProtKB-KW"/>
</dbReference>
<proteinExistence type="inferred from homology"/>
<feature type="domain" description="TonB-dependent receptor plug" evidence="3">
    <location>
        <begin position="118"/>
        <end position="216"/>
    </location>
</feature>
<feature type="signal peptide" evidence="2">
    <location>
        <begin position="1"/>
        <end position="20"/>
    </location>
</feature>
<sequence>MKQRYILSIFFLLLAISSSAQRTKIFGLVKDDDGQPLELANVRILGTSILTSTNLKGEYTLYCTSRDSVVVVYSQIGYETRKRLLRNPGDSIRLDIVLPAYGNTLNTAVVVGQAKQTTTEQRIKLADQTTMPSTTGNGVEEIIATQAGVSTHNELSSQYNVRGGSFDENVVYLNGLEIFRPMLVRSGQQEGLSVINSDMVEKIGFSSGGFEARYGDKMSSVLDITYKRPTGFEGRVNGSMLGGGIYLGGGNSKFSLMTSLRYKTTRYLLGSLETTGEYNPNFLDYQAYLSWSPNRRWTIDVLGNISDNHYNFKPKDRETNFGTMNDAKKFKVYFDGEEKDYFRTFFGAFSLTRHFTPESYLALQLSSFSTQEHETYDIQGQYWLNEATGTEQLGVGTYMEHARNRLRASVFNAGLRFRTKFTGHTLQAGLNWQFEKIKENAREWEMRDSMGYSLPHTPDMLRLIYSLHSANEVQGNRLSGFLQDSWRFKSKLGLFNLTYGVRLSHWDWNKETTISPRISIGLLPAANDHWTLRFATGFYYQPPFYKELRDTTLVNGIAKVHLNRSIKSQRSIHFVLGGDYTFRLLDRPFKFTAELYYKALSNLNPYSVDNIRVVYYGRNMASGYAAGLDLKLYGEFVPGTDSWLSVSLMQTKEKIAGVWLPRPTSQRYNVSLYFTDFFPGSTRWRSTLKLAFADGLPFGPPHTDRSQQTFRAPAYKRVDLGVSYRLINNEDHHLTRGLGRMIKNAWLGVDAFNLLGIQNINSYFWVTDITNTQYAVPNFLTGRQINFRFSIDF</sequence>
<dbReference type="InterPro" id="IPR039426">
    <property type="entry name" value="TonB-dep_rcpt-like"/>
</dbReference>
<keyword evidence="1" id="KW-0998">Cell outer membrane</keyword>
<dbReference type="RefSeq" id="WP_303763435.1">
    <property type="nucleotide sequence ID" value="NZ_JABZGR010000008.1"/>
</dbReference>
<dbReference type="InterPro" id="IPR012910">
    <property type="entry name" value="Plug_dom"/>
</dbReference>
<comment type="similarity">
    <text evidence="1">Belongs to the TonB-dependent receptor family.</text>
</comment>
<dbReference type="SUPFAM" id="SSF49464">
    <property type="entry name" value="Carboxypeptidase regulatory domain-like"/>
    <property type="match status" value="1"/>
</dbReference>
<evidence type="ECO:0000259" key="3">
    <source>
        <dbReference type="Pfam" id="PF07715"/>
    </source>
</evidence>
<accession>A0A929WZT8</accession>
<organism evidence="4 5">
    <name type="scientific">Alloprevotella tannerae</name>
    <dbReference type="NCBI Taxonomy" id="76122"/>
    <lineage>
        <taxon>Bacteria</taxon>
        <taxon>Pseudomonadati</taxon>
        <taxon>Bacteroidota</taxon>
        <taxon>Bacteroidia</taxon>
        <taxon>Bacteroidales</taxon>
        <taxon>Prevotellaceae</taxon>
        <taxon>Alloprevotella</taxon>
    </lineage>
</organism>
<evidence type="ECO:0000256" key="1">
    <source>
        <dbReference type="PROSITE-ProRule" id="PRU01360"/>
    </source>
</evidence>
<name>A0A929WZT8_9BACT</name>
<evidence type="ECO:0000256" key="2">
    <source>
        <dbReference type="SAM" id="SignalP"/>
    </source>
</evidence>
<keyword evidence="1" id="KW-1134">Transmembrane beta strand</keyword>
<evidence type="ECO:0000313" key="5">
    <source>
        <dbReference type="Proteomes" id="UP000704068"/>
    </source>
</evidence>
<dbReference type="AlphaFoldDB" id="A0A929WZT8"/>
<keyword evidence="1" id="KW-0812">Transmembrane</keyword>